<dbReference type="Proteomes" id="UP000648663">
    <property type="component" value="Unassembled WGS sequence"/>
</dbReference>
<feature type="transmembrane region" description="Helical" evidence="1">
    <location>
        <begin position="126"/>
        <end position="146"/>
    </location>
</feature>
<feature type="transmembrane region" description="Helical" evidence="1">
    <location>
        <begin position="158"/>
        <end position="179"/>
    </location>
</feature>
<dbReference type="EMBL" id="BMMI01000003">
    <property type="protein sequence ID" value="GGL62764.1"/>
    <property type="molecule type" value="Genomic_DNA"/>
</dbReference>
<evidence type="ECO:0000313" key="3">
    <source>
        <dbReference type="Proteomes" id="UP000648663"/>
    </source>
</evidence>
<feature type="transmembrane region" description="Helical" evidence="1">
    <location>
        <begin position="69"/>
        <end position="88"/>
    </location>
</feature>
<keyword evidence="3" id="KW-1185">Reference proteome</keyword>
<protein>
    <recommendedName>
        <fullName evidence="4">DUF998 domain-containing protein</fullName>
    </recommendedName>
</protein>
<feature type="transmembrane region" description="Helical" evidence="1">
    <location>
        <begin position="95"/>
        <end position="114"/>
    </location>
</feature>
<keyword evidence="1" id="KW-1133">Transmembrane helix</keyword>
<evidence type="ECO:0008006" key="4">
    <source>
        <dbReference type="Google" id="ProtNLM"/>
    </source>
</evidence>
<reference evidence="3" key="1">
    <citation type="journal article" date="2019" name="Int. J. Syst. Evol. Microbiol.">
        <title>The Global Catalogue of Microorganisms (GCM) 10K type strain sequencing project: providing services to taxonomists for standard genome sequencing and annotation.</title>
        <authorList>
            <consortium name="The Broad Institute Genomics Platform"/>
            <consortium name="The Broad Institute Genome Sequencing Center for Infectious Disease"/>
            <person name="Wu L."/>
            <person name="Ma J."/>
        </authorList>
    </citation>
    <scope>NUCLEOTIDE SEQUENCE [LARGE SCALE GENOMIC DNA]</scope>
    <source>
        <strain evidence="3">CGMCC 4.5581</strain>
    </source>
</reference>
<comment type="caution">
    <text evidence="2">The sequence shown here is derived from an EMBL/GenBank/DDBJ whole genome shotgun (WGS) entry which is preliminary data.</text>
</comment>
<keyword evidence="1" id="KW-0812">Transmembrane</keyword>
<proteinExistence type="predicted"/>
<keyword evidence="1" id="KW-0472">Membrane</keyword>
<organism evidence="2 3">
    <name type="scientific">Modestobacter marinus</name>
    <dbReference type="NCBI Taxonomy" id="477641"/>
    <lineage>
        <taxon>Bacteria</taxon>
        <taxon>Bacillati</taxon>
        <taxon>Actinomycetota</taxon>
        <taxon>Actinomycetes</taxon>
        <taxon>Geodermatophilales</taxon>
        <taxon>Geodermatophilaceae</taxon>
        <taxon>Modestobacter</taxon>
    </lineage>
</organism>
<name>A0ABQ2FX09_9ACTN</name>
<evidence type="ECO:0000256" key="1">
    <source>
        <dbReference type="SAM" id="Phobius"/>
    </source>
</evidence>
<gene>
    <name evidence="2" type="ORF">GCM10011589_18700</name>
</gene>
<accession>A0ABQ2FX09</accession>
<feature type="transmembrane region" description="Helical" evidence="1">
    <location>
        <begin position="20"/>
        <end position="40"/>
    </location>
</feature>
<sequence>MTGGVEGPRPARSASTPRPARWVLVPAVIGGLLFTVGLLAEARCAVGRCPDAGWYRLVALDSVGALPRLFTTAVFLAAGLLAGVGAVRSTGRARWWWAAVLAAGVVLAVAKAGSVSTAAEQDGGRYATLAGTLLLSGVGLSVLWWAGRRWSVRGTARVTLALAGYVVAALGLDQVTVAVRAVSGSPLALAVATYLEEGAEAVAALLLLAVVSAWRPGRT</sequence>
<evidence type="ECO:0000313" key="2">
    <source>
        <dbReference type="EMBL" id="GGL62764.1"/>
    </source>
</evidence>
<feature type="transmembrane region" description="Helical" evidence="1">
    <location>
        <begin position="199"/>
        <end position="217"/>
    </location>
</feature>